<name>A0AC60P5B3_IXOPE</name>
<gene>
    <name evidence="1" type="ORF">HPB47_008213</name>
</gene>
<keyword evidence="2" id="KW-1185">Reference proteome</keyword>
<accession>A0AC60P5B3</accession>
<protein>
    <submittedName>
        <fullName evidence="1">Uncharacterized protein</fullName>
    </submittedName>
</protein>
<evidence type="ECO:0000313" key="2">
    <source>
        <dbReference type="Proteomes" id="UP000805193"/>
    </source>
</evidence>
<dbReference type="EMBL" id="JABSTQ010011161">
    <property type="protein sequence ID" value="KAG0414624.1"/>
    <property type="molecule type" value="Genomic_DNA"/>
</dbReference>
<organism evidence="1 2">
    <name type="scientific">Ixodes persulcatus</name>
    <name type="common">Taiga tick</name>
    <dbReference type="NCBI Taxonomy" id="34615"/>
    <lineage>
        <taxon>Eukaryota</taxon>
        <taxon>Metazoa</taxon>
        <taxon>Ecdysozoa</taxon>
        <taxon>Arthropoda</taxon>
        <taxon>Chelicerata</taxon>
        <taxon>Arachnida</taxon>
        <taxon>Acari</taxon>
        <taxon>Parasitiformes</taxon>
        <taxon>Ixodida</taxon>
        <taxon>Ixodoidea</taxon>
        <taxon>Ixodidae</taxon>
        <taxon>Ixodinae</taxon>
        <taxon>Ixodes</taxon>
    </lineage>
</organism>
<evidence type="ECO:0000313" key="1">
    <source>
        <dbReference type="EMBL" id="KAG0414624.1"/>
    </source>
</evidence>
<comment type="caution">
    <text evidence="1">The sequence shown here is derived from an EMBL/GenBank/DDBJ whole genome shotgun (WGS) entry which is preliminary data.</text>
</comment>
<sequence>MRLRPSRRWAFQSDQVFVVLAATAAVCFCVLVLWKVGVLVHSAARGRRLPPPQLGYVRLASTSADMSCVDLQCTSMESDKRHYRVLEAAQTI</sequence>
<dbReference type="Proteomes" id="UP000805193">
    <property type="component" value="Unassembled WGS sequence"/>
</dbReference>
<proteinExistence type="predicted"/>
<reference evidence="1 2" key="1">
    <citation type="journal article" date="2020" name="Cell">
        <title>Large-Scale Comparative Analyses of Tick Genomes Elucidate Their Genetic Diversity and Vector Capacities.</title>
        <authorList>
            <consortium name="Tick Genome and Microbiome Consortium (TIGMIC)"/>
            <person name="Jia N."/>
            <person name="Wang J."/>
            <person name="Shi W."/>
            <person name="Du L."/>
            <person name="Sun Y."/>
            <person name="Zhan W."/>
            <person name="Jiang J.F."/>
            <person name="Wang Q."/>
            <person name="Zhang B."/>
            <person name="Ji P."/>
            <person name="Bell-Sakyi L."/>
            <person name="Cui X.M."/>
            <person name="Yuan T.T."/>
            <person name="Jiang B.G."/>
            <person name="Yang W.F."/>
            <person name="Lam T.T."/>
            <person name="Chang Q.C."/>
            <person name="Ding S.J."/>
            <person name="Wang X.J."/>
            <person name="Zhu J.G."/>
            <person name="Ruan X.D."/>
            <person name="Zhao L."/>
            <person name="Wei J.T."/>
            <person name="Ye R.Z."/>
            <person name="Que T.C."/>
            <person name="Du C.H."/>
            <person name="Zhou Y.H."/>
            <person name="Cheng J.X."/>
            <person name="Dai P.F."/>
            <person name="Guo W.B."/>
            <person name="Han X.H."/>
            <person name="Huang E.J."/>
            <person name="Li L.F."/>
            <person name="Wei W."/>
            <person name="Gao Y.C."/>
            <person name="Liu J.Z."/>
            <person name="Shao H.Z."/>
            <person name="Wang X."/>
            <person name="Wang C.C."/>
            <person name="Yang T.C."/>
            <person name="Huo Q.B."/>
            <person name="Li W."/>
            <person name="Chen H.Y."/>
            <person name="Chen S.E."/>
            <person name="Zhou L.G."/>
            <person name="Ni X.B."/>
            <person name="Tian J.H."/>
            <person name="Sheng Y."/>
            <person name="Liu T."/>
            <person name="Pan Y.S."/>
            <person name="Xia L.Y."/>
            <person name="Li J."/>
            <person name="Zhao F."/>
            <person name="Cao W.C."/>
        </authorList>
    </citation>
    <scope>NUCLEOTIDE SEQUENCE [LARGE SCALE GENOMIC DNA]</scope>
    <source>
        <strain evidence="1">Iper-2018</strain>
    </source>
</reference>